<evidence type="ECO:0000256" key="1">
    <source>
        <dbReference type="SAM" id="SignalP"/>
    </source>
</evidence>
<feature type="signal peptide" evidence="1">
    <location>
        <begin position="1"/>
        <end position="18"/>
    </location>
</feature>
<keyword evidence="1" id="KW-0732">Signal</keyword>
<gene>
    <name evidence="2" type="ORF">SNE25_11235</name>
</gene>
<reference evidence="2 3" key="1">
    <citation type="submission" date="2023-11" db="EMBL/GenBank/DDBJ databases">
        <title>Analysis of the Genomes of Mucilaginibacter gossypii cycad 4 and M. sabulilitoris SNA2: microbes with the potential for plant growth promotion.</title>
        <authorList>
            <person name="Hirsch A.M."/>
            <person name="Humm E."/>
            <person name="Rubbi M."/>
            <person name="Del Vecchio G."/>
            <person name="Ha S.M."/>
            <person name="Pellegrini M."/>
            <person name="Gunsalus R.P."/>
        </authorList>
    </citation>
    <scope>NUCLEOTIDE SEQUENCE [LARGE SCALE GENOMIC DNA]</scope>
    <source>
        <strain evidence="2 3">SNA2</strain>
    </source>
</reference>
<accession>A0ABZ0TWA1</accession>
<evidence type="ECO:0008006" key="4">
    <source>
        <dbReference type="Google" id="ProtNLM"/>
    </source>
</evidence>
<name>A0ABZ0TWA1_9SPHI</name>
<keyword evidence="3" id="KW-1185">Reference proteome</keyword>
<proteinExistence type="predicted"/>
<dbReference type="EMBL" id="CP139558">
    <property type="protein sequence ID" value="WPU96094.1"/>
    <property type="molecule type" value="Genomic_DNA"/>
</dbReference>
<protein>
    <recommendedName>
        <fullName evidence="4">Lipocalin-like domain-containing protein</fullName>
    </recommendedName>
</protein>
<evidence type="ECO:0000313" key="3">
    <source>
        <dbReference type="Proteomes" id="UP001324380"/>
    </source>
</evidence>
<evidence type="ECO:0000313" key="2">
    <source>
        <dbReference type="EMBL" id="WPU96094.1"/>
    </source>
</evidence>
<organism evidence="2 3">
    <name type="scientific">Mucilaginibacter sabulilitoris</name>
    <dbReference type="NCBI Taxonomy" id="1173583"/>
    <lineage>
        <taxon>Bacteria</taxon>
        <taxon>Pseudomonadati</taxon>
        <taxon>Bacteroidota</taxon>
        <taxon>Sphingobacteriia</taxon>
        <taxon>Sphingobacteriales</taxon>
        <taxon>Sphingobacteriaceae</taxon>
        <taxon>Mucilaginibacter</taxon>
    </lineage>
</organism>
<sequence length="134" mass="15041">MKFILFCVALLLPGAAFCQQAIPDITGTWKALSKVETKTTAGTVTGLDKEMYKTREKTYTFTATTVTITQGFGKHSEKLPLRVQSNQLFIGKPEKNKQPYVLSVSDKRLILTKTERKVKKGKTRIDTEVVTLEK</sequence>
<dbReference type="RefSeq" id="WP_321565197.1">
    <property type="nucleotide sequence ID" value="NZ_CP139558.1"/>
</dbReference>
<dbReference type="Proteomes" id="UP001324380">
    <property type="component" value="Chromosome"/>
</dbReference>
<feature type="chain" id="PRO_5045977305" description="Lipocalin-like domain-containing protein" evidence="1">
    <location>
        <begin position="19"/>
        <end position="134"/>
    </location>
</feature>